<proteinExistence type="predicted"/>
<protein>
    <recommendedName>
        <fullName evidence="4">Carboxypeptidase regulatory-like domain-containing protein</fullName>
    </recommendedName>
</protein>
<dbReference type="Proteomes" id="UP000001887">
    <property type="component" value="Chromosome"/>
</dbReference>
<organism evidence="2 3">
    <name type="scientific">Pirellula staleyi (strain ATCC 27377 / DSM 6068 / ICPB 4128)</name>
    <name type="common">Pirella staleyi</name>
    <dbReference type="NCBI Taxonomy" id="530564"/>
    <lineage>
        <taxon>Bacteria</taxon>
        <taxon>Pseudomonadati</taxon>
        <taxon>Planctomycetota</taxon>
        <taxon>Planctomycetia</taxon>
        <taxon>Pirellulales</taxon>
        <taxon>Pirellulaceae</taxon>
        <taxon>Pirellula</taxon>
    </lineage>
</organism>
<dbReference type="STRING" id="530564.Psta_0189"/>
<evidence type="ECO:0000256" key="1">
    <source>
        <dbReference type="SAM" id="SignalP"/>
    </source>
</evidence>
<evidence type="ECO:0008006" key="4">
    <source>
        <dbReference type="Google" id="ProtNLM"/>
    </source>
</evidence>
<dbReference type="EMBL" id="CP001848">
    <property type="protein sequence ID" value="ADB14885.1"/>
    <property type="molecule type" value="Genomic_DNA"/>
</dbReference>
<dbReference type="PROSITE" id="PS51257">
    <property type="entry name" value="PROKAR_LIPOPROTEIN"/>
    <property type="match status" value="1"/>
</dbReference>
<gene>
    <name evidence="2" type="ordered locus">Psta_0189</name>
</gene>
<dbReference type="KEGG" id="psl:Psta_0189"/>
<dbReference type="HOGENOM" id="CLU_1853352_0_0_0"/>
<keyword evidence="1" id="KW-0732">Signal</keyword>
<dbReference type="OrthoDB" id="287810at2"/>
<sequence length="138" mass="14453" precursor="true">MSRSFWLAAQALVALTLMAGCGPSLVPVQGKVTVDGLPLTTGNITYYPADGKAQDETNVGYATVQSDGTYKLADGKTGIAAGKYKVVITAGMPSNPADPYSVPISLVNSQFSELARTPLEVEVSPDAPADRYDLKVTK</sequence>
<name>D2R1A0_PIRSD</name>
<evidence type="ECO:0000313" key="2">
    <source>
        <dbReference type="EMBL" id="ADB14885.1"/>
    </source>
</evidence>
<evidence type="ECO:0000313" key="3">
    <source>
        <dbReference type="Proteomes" id="UP000001887"/>
    </source>
</evidence>
<feature type="chain" id="PRO_5003034506" description="Carboxypeptidase regulatory-like domain-containing protein" evidence="1">
    <location>
        <begin position="20"/>
        <end position="138"/>
    </location>
</feature>
<feature type="signal peptide" evidence="1">
    <location>
        <begin position="1"/>
        <end position="19"/>
    </location>
</feature>
<reference evidence="2 3" key="1">
    <citation type="journal article" date="2009" name="Stand. Genomic Sci.">
        <title>Complete genome sequence of Pirellula staleyi type strain (ATCC 27377).</title>
        <authorList>
            <person name="Clum A."/>
            <person name="Tindall B.J."/>
            <person name="Sikorski J."/>
            <person name="Ivanova N."/>
            <person name="Mavrommatis K."/>
            <person name="Lucas S."/>
            <person name="Glavina del Rio T."/>
            <person name="Nolan M."/>
            <person name="Chen F."/>
            <person name="Tice H."/>
            <person name="Pitluck S."/>
            <person name="Cheng J.F."/>
            <person name="Chertkov O."/>
            <person name="Brettin T."/>
            <person name="Han C."/>
            <person name="Detter J.C."/>
            <person name="Kuske C."/>
            <person name="Bruce D."/>
            <person name="Goodwin L."/>
            <person name="Ovchinikova G."/>
            <person name="Pati A."/>
            <person name="Mikhailova N."/>
            <person name="Chen A."/>
            <person name="Palaniappan K."/>
            <person name="Land M."/>
            <person name="Hauser L."/>
            <person name="Chang Y.J."/>
            <person name="Jeffries C.D."/>
            <person name="Chain P."/>
            <person name="Rohde M."/>
            <person name="Goker M."/>
            <person name="Bristow J."/>
            <person name="Eisen J.A."/>
            <person name="Markowitz V."/>
            <person name="Hugenholtz P."/>
            <person name="Kyrpides N.C."/>
            <person name="Klenk H.P."/>
            <person name="Lapidus A."/>
        </authorList>
    </citation>
    <scope>NUCLEOTIDE SEQUENCE [LARGE SCALE GENOMIC DNA]</scope>
    <source>
        <strain evidence="3">ATCC 27377 / DSM 6068 / ICPB 4128</strain>
    </source>
</reference>
<dbReference type="AlphaFoldDB" id="D2R1A0"/>
<keyword evidence="3" id="KW-1185">Reference proteome</keyword>
<accession>D2R1A0</accession>